<gene>
    <name evidence="1" type="ORF">GSI_12973</name>
</gene>
<reference evidence="1 2" key="1">
    <citation type="journal article" date="2015" name="Sci. Rep.">
        <title>Chromosome-level genome map provides insights into diverse defense mechanisms in the medicinal fungus Ganoderma sinense.</title>
        <authorList>
            <person name="Zhu Y."/>
            <person name="Xu J."/>
            <person name="Sun C."/>
            <person name="Zhou S."/>
            <person name="Xu H."/>
            <person name="Nelson D.R."/>
            <person name="Qian J."/>
            <person name="Song J."/>
            <person name="Luo H."/>
            <person name="Xiang L."/>
            <person name="Li Y."/>
            <person name="Xu Z."/>
            <person name="Ji A."/>
            <person name="Wang L."/>
            <person name="Lu S."/>
            <person name="Hayward A."/>
            <person name="Sun W."/>
            <person name="Li X."/>
            <person name="Schwartz D.C."/>
            <person name="Wang Y."/>
            <person name="Chen S."/>
        </authorList>
    </citation>
    <scope>NUCLEOTIDE SEQUENCE [LARGE SCALE GENOMIC DNA]</scope>
    <source>
        <strain evidence="1 2">ZZ0214-1</strain>
    </source>
</reference>
<evidence type="ECO:0000313" key="2">
    <source>
        <dbReference type="Proteomes" id="UP000230002"/>
    </source>
</evidence>
<name>A0A2G8RUC9_9APHY</name>
<proteinExistence type="predicted"/>
<keyword evidence="2" id="KW-1185">Reference proteome</keyword>
<sequence length="105" mass="12296">MPKACLSRTRDFREVLMRYANPVFSEGISSSLFPWRRWMRILEDGIGNCQRWMEARAVDSRWYVPLFVDCNTSPREYVCQRIPICPFFLSPTPLPRGQAIPPSLN</sequence>
<dbReference type="EMBL" id="AYKW01000056">
    <property type="protein sequence ID" value="PIL25084.1"/>
    <property type="molecule type" value="Genomic_DNA"/>
</dbReference>
<organism evidence="1 2">
    <name type="scientific">Ganoderma sinense ZZ0214-1</name>
    <dbReference type="NCBI Taxonomy" id="1077348"/>
    <lineage>
        <taxon>Eukaryota</taxon>
        <taxon>Fungi</taxon>
        <taxon>Dikarya</taxon>
        <taxon>Basidiomycota</taxon>
        <taxon>Agaricomycotina</taxon>
        <taxon>Agaricomycetes</taxon>
        <taxon>Polyporales</taxon>
        <taxon>Polyporaceae</taxon>
        <taxon>Ganoderma</taxon>
    </lineage>
</organism>
<protein>
    <submittedName>
        <fullName evidence="1">Uncharacterized protein</fullName>
    </submittedName>
</protein>
<accession>A0A2G8RUC9</accession>
<evidence type="ECO:0000313" key="1">
    <source>
        <dbReference type="EMBL" id="PIL25084.1"/>
    </source>
</evidence>
<comment type="caution">
    <text evidence="1">The sequence shown here is derived from an EMBL/GenBank/DDBJ whole genome shotgun (WGS) entry which is preliminary data.</text>
</comment>
<dbReference type="AlphaFoldDB" id="A0A2G8RUC9"/>
<dbReference type="Proteomes" id="UP000230002">
    <property type="component" value="Unassembled WGS sequence"/>
</dbReference>